<evidence type="ECO:0000313" key="6">
    <source>
        <dbReference type="Proteomes" id="UP000006365"/>
    </source>
</evidence>
<feature type="domain" description="S-adenosyl-l-methionine hydroxide adenosyltransferase C-terminal" evidence="4">
    <location>
        <begin position="178"/>
        <end position="262"/>
    </location>
</feature>
<gene>
    <name evidence="5" type="ordered locus">Despr_2413</name>
</gene>
<dbReference type="EMBL" id="CP002364">
    <property type="protein sequence ID" value="ADW18554.1"/>
    <property type="molecule type" value="Genomic_DNA"/>
</dbReference>
<dbReference type="Gene3D" id="2.40.30.90">
    <property type="entry name" value="Bacterial fluorinating enzyme like"/>
    <property type="match status" value="1"/>
</dbReference>
<dbReference type="RefSeq" id="WP_015725091.1">
    <property type="nucleotide sequence ID" value="NC_014972.1"/>
</dbReference>
<dbReference type="Gene3D" id="3.40.50.10790">
    <property type="entry name" value="S-adenosyl-l-methionine hydroxide adenosyltransferase, N-terminal"/>
    <property type="match status" value="1"/>
</dbReference>
<dbReference type="PANTHER" id="PTHR35092:SF1">
    <property type="entry name" value="CHLORINASE MJ1651"/>
    <property type="match status" value="1"/>
</dbReference>
<accession>A0A7U3YNC9</accession>
<dbReference type="InterPro" id="IPR002747">
    <property type="entry name" value="SAM_OH_AdoTrfase"/>
</dbReference>
<evidence type="ECO:0000313" key="5">
    <source>
        <dbReference type="EMBL" id="ADW18554.1"/>
    </source>
</evidence>
<keyword evidence="6" id="KW-1185">Reference proteome</keyword>
<dbReference type="AlphaFoldDB" id="A0A7U3YNC9"/>
<evidence type="ECO:0000259" key="4">
    <source>
        <dbReference type="Pfam" id="PF20257"/>
    </source>
</evidence>
<evidence type="ECO:0000259" key="3">
    <source>
        <dbReference type="Pfam" id="PF01887"/>
    </source>
</evidence>
<dbReference type="KEGG" id="dpr:Despr_2413"/>
<organism evidence="5 6">
    <name type="scientific">Desulfobulbus propionicus (strain ATCC 33891 / DSM 2032 / VKM B-1956 / 1pr3)</name>
    <dbReference type="NCBI Taxonomy" id="577650"/>
    <lineage>
        <taxon>Bacteria</taxon>
        <taxon>Pseudomonadati</taxon>
        <taxon>Thermodesulfobacteriota</taxon>
        <taxon>Desulfobulbia</taxon>
        <taxon>Desulfobulbales</taxon>
        <taxon>Desulfobulbaceae</taxon>
        <taxon>Desulfobulbus</taxon>
    </lineage>
</organism>
<evidence type="ECO:0000256" key="2">
    <source>
        <dbReference type="ARBA" id="ARBA00024035"/>
    </source>
</evidence>
<dbReference type="InterPro" id="IPR023227">
    <property type="entry name" value="SAM_OH_AdoTrfase_C_sf"/>
</dbReference>
<dbReference type="SUPFAM" id="SSF101852">
    <property type="entry name" value="Bacterial fluorinating enzyme, C-terminal domain"/>
    <property type="match status" value="1"/>
</dbReference>
<dbReference type="PIRSF" id="PIRSF006779">
    <property type="entry name" value="UCP006779"/>
    <property type="match status" value="1"/>
</dbReference>
<keyword evidence="1" id="KW-0949">S-adenosyl-L-methionine</keyword>
<protein>
    <recommendedName>
        <fullName evidence="7">SAM-dependent chlorinase/fluorinase</fullName>
    </recommendedName>
</protein>
<sequence>MGRASAVITLTTDFGLLDPYAGQLKGALLTGCPDATIIDITHAIPAWDVVTAAVTIRTSYAFFPRSTVHLIVVDPGVGSQRAILAATGGGHFFVAPDNGILSLLVLDHKIETIHRVEHPDFFAAGVSPTFHGRDIMAPVAAALAQGTRLDHVGPPLAPADIKMAIVPATVAAAGCLQGQVLRIDHFGNVRTSIRAGGGRFDPTCFGFLEIGDQQIAQLVRTYNEAQSGTLFVLIDSSGYLEIAANQASAAQMIGCSVGDPITVHLVQK</sequence>
<dbReference type="InterPro" id="IPR023228">
    <property type="entry name" value="SAM_OH_AdoTrfase_N_sf"/>
</dbReference>
<dbReference type="Proteomes" id="UP000006365">
    <property type="component" value="Chromosome"/>
</dbReference>
<dbReference type="InterPro" id="IPR046469">
    <property type="entry name" value="SAM_HAT_N"/>
</dbReference>
<evidence type="ECO:0008006" key="7">
    <source>
        <dbReference type="Google" id="ProtNLM"/>
    </source>
</evidence>
<dbReference type="Pfam" id="PF20257">
    <property type="entry name" value="SAM_HAT_C"/>
    <property type="match status" value="1"/>
</dbReference>
<feature type="domain" description="S-adenosyl-l-methionine hydroxide adenosyltransferase N-terminal" evidence="3">
    <location>
        <begin position="8"/>
        <end position="153"/>
    </location>
</feature>
<name>A0A7U3YNC9_DESPD</name>
<dbReference type="SUPFAM" id="SSF102522">
    <property type="entry name" value="Bacterial fluorinating enzyme, N-terminal domain"/>
    <property type="match status" value="1"/>
</dbReference>
<evidence type="ECO:0000256" key="1">
    <source>
        <dbReference type="ARBA" id="ARBA00022691"/>
    </source>
</evidence>
<comment type="similarity">
    <text evidence="2">Belongs to the SAM hydrolase / SAM-dependent halogenase family.</text>
</comment>
<reference evidence="5 6" key="1">
    <citation type="journal article" date="2011" name="Stand. Genomic Sci.">
        <title>Complete genome sequence of Desulfobulbus propionicus type strain (1pr3).</title>
        <authorList>
            <person name="Pagani I."/>
            <person name="Lapidus A."/>
            <person name="Nolan M."/>
            <person name="Lucas S."/>
            <person name="Hammon N."/>
            <person name="Deshpande S."/>
            <person name="Cheng J.F."/>
            <person name="Chertkov O."/>
            <person name="Davenport K."/>
            <person name="Tapia R."/>
            <person name="Han C."/>
            <person name="Goodwin L."/>
            <person name="Pitluck S."/>
            <person name="Liolios K."/>
            <person name="Mavromatis K."/>
            <person name="Ivanova N."/>
            <person name="Mikhailova N."/>
            <person name="Pati A."/>
            <person name="Chen A."/>
            <person name="Palaniappan K."/>
            <person name="Land M."/>
            <person name="Hauser L."/>
            <person name="Chang Y.J."/>
            <person name="Jeffries C.D."/>
            <person name="Detter J.C."/>
            <person name="Brambilla E."/>
            <person name="Kannan K.P."/>
            <person name="Djao O.D."/>
            <person name="Rohde M."/>
            <person name="Pukall R."/>
            <person name="Spring S."/>
            <person name="Goker M."/>
            <person name="Sikorski J."/>
            <person name="Woyke T."/>
            <person name="Bristow J."/>
            <person name="Eisen J.A."/>
            <person name="Markowitz V."/>
            <person name="Hugenholtz P."/>
            <person name="Kyrpides N.C."/>
            <person name="Klenk H.P."/>
        </authorList>
    </citation>
    <scope>NUCLEOTIDE SEQUENCE [LARGE SCALE GENOMIC DNA]</scope>
    <source>
        <strain evidence="6">ATCC 33891 / DSM 2032 / 1pr3</strain>
    </source>
</reference>
<dbReference type="InterPro" id="IPR046470">
    <property type="entry name" value="SAM_HAT_C"/>
</dbReference>
<dbReference type="PANTHER" id="PTHR35092">
    <property type="entry name" value="CHLORINASE MJ1651"/>
    <property type="match status" value="1"/>
</dbReference>
<proteinExistence type="inferred from homology"/>
<dbReference type="Pfam" id="PF01887">
    <property type="entry name" value="SAM_HAT_N"/>
    <property type="match status" value="1"/>
</dbReference>